<evidence type="ECO:0000313" key="1">
    <source>
        <dbReference type="EMBL" id="KAJ3532248.1"/>
    </source>
</evidence>
<sequence length="596" mass="66536">MAAFTSRGGRGDSTPSSPLPSPSSAPSLSRSISLSPISVSASASTTSLRATTLLRRAGSVKLRGDKISERLGSMRMRDSSRFRKRSKSNPQISSKPPPIPTAGLPISQPRHSWAPHRQDLPPWDRTVDAVYHKYTRGHAKKSAFQDVLTRFFKDHARQKPSSGYFRLPDPVRLRICRYLLPATDKPLCLNKSSFNRDVWRSEDFVPPSSTLHPLASYFEVSFAFRADILVAFLQGTRLHAVFSPYVGEKVSPLATVWLNKYGVYASNLVIEVDMSLLGCGAGPLAYKLLSNAEHTSRLLRAFAISQLKRSESLPMASLVLLCRRFYGQRPDLRQELTPGGHSRNTSNHSTRSTRTQKSEPSGTMRGIKLKSPARKITMEQLLRQADAQSEPETVADFGPKISMRSASLPSGPLSRQYCPDSYLLICNQLLHLRGRVNSLRMCGFNEKYTTCFIQTLFPDARVDPELHSYRVTPSTLWPKLSGQRSHVDMGEGYMAVDQHKLPADAPTYLLRWEGCVQLPPPVVNEHGVSCLPPIVNDLQRQRSHVARAGTSLSERTSEQMRKESGDSKKRSVWSWTMGKARLKKKRTFSKGADTTM</sequence>
<accession>A0ACC1S4Y5</accession>
<organism evidence="1 2">
    <name type="scientific">Fusarium decemcellulare</name>
    <dbReference type="NCBI Taxonomy" id="57161"/>
    <lineage>
        <taxon>Eukaryota</taxon>
        <taxon>Fungi</taxon>
        <taxon>Dikarya</taxon>
        <taxon>Ascomycota</taxon>
        <taxon>Pezizomycotina</taxon>
        <taxon>Sordariomycetes</taxon>
        <taxon>Hypocreomycetidae</taxon>
        <taxon>Hypocreales</taxon>
        <taxon>Nectriaceae</taxon>
        <taxon>Fusarium</taxon>
        <taxon>Fusarium decemcellulare species complex</taxon>
    </lineage>
</organism>
<comment type="caution">
    <text evidence="1">The sequence shown here is derived from an EMBL/GenBank/DDBJ whole genome shotgun (WGS) entry which is preliminary data.</text>
</comment>
<keyword evidence="2" id="KW-1185">Reference proteome</keyword>
<reference evidence="1" key="1">
    <citation type="submission" date="2022-08" db="EMBL/GenBank/DDBJ databases">
        <title>Genome Sequence of Fusarium decemcellulare.</title>
        <authorList>
            <person name="Buettner E."/>
        </authorList>
    </citation>
    <scope>NUCLEOTIDE SEQUENCE</scope>
    <source>
        <strain evidence="1">Babe19</strain>
    </source>
</reference>
<evidence type="ECO:0000313" key="2">
    <source>
        <dbReference type="Proteomes" id="UP001148629"/>
    </source>
</evidence>
<dbReference type="EMBL" id="JANRMS010000980">
    <property type="protein sequence ID" value="KAJ3532248.1"/>
    <property type="molecule type" value="Genomic_DNA"/>
</dbReference>
<name>A0ACC1S4Y5_9HYPO</name>
<dbReference type="Proteomes" id="UP001148629">
    <property type="component" value="Unassembled WGS sequence"/>
</dbReference>
<proteinExistence type="predicted"/>
<protein>
    <submittedName>
        <fullName evidence="1">Uncharacterized protein</fullName>
    </submittedName>
</protein>
<gene>
    <name evidence="1" type="ORF">NM208_g8527</name>
</gene>